<dbReference type="InterPro" id="IPR022385">
    <property type="entry name" value="Rhs_assc_core"/>
</dbReference>
<dbReference type="OrthoDB" id="6845590at2"/>
<sequence>MLVGDDKNSVLREAGSGTDNDFAYSAYGHRSGEHPASTHLGYNGELREAHTGGYLLGNGYRAFSPLLMRFNSPDSWSPFGAGGLNAYTYVLGNPIEYTDETGHMPFGKLFKTVSNKGRVVTGGSQTSQATVGVVAPKGARAVVNSVDDSLSGWLVNGQPHTSATRVTPSVDPGLNSDSVSRLGPTPSSTGSSSKTVTFAEPKASRAASTAPPVPPATNAGPSRASPNEPRARRVPNPLSKKQYDKLGPVYQRKYLDSGGVDPYTGFHGATQQIAIDVRKTKDRFK</sequence>
<feature type="compositionally biased region" description="Low complexity" evidence="1">
    <location>
        <begin position="204"/>
        <end position="222"/>
    </location>
</feature>
<protein>
    <recommendedName>
        <fullName evidence="4">RHS repeat-associated core domain-containing protein</fullName>
    </recommendedName>
</protein>
<gene>
    <name evidence="2" type="ORF">PS928_00430</name>
</gene>
<feature type="compositionally biased region" description="Low complexity" evidence="1">
    <location>
        <begin position="183"/>
        <end position="193"/>
    </location>
</feature>
<name>A0A5E7RVR1_PSEFL</name>
<evidence type="ECO:0008006" key="4">
    <source>
        <dbReference type="Google" id="ProtNLM"/>
    </source>
</evidence>
<feature type="compositionally biased region" description="Polar residues" evidence="1">
    <location>
        <begin position="158"/>
        <end position="167"/>
    </location>
</feature>
<dbReference type="NCBIfam" id="TIGR03696">
    <property type="entry name" value="Rhs_assc_core"/>
    <property type="match status" value="1"/>
</dbReference>
<dbReference type="SUPFAM" id="SSF56399">
    <property type="entry name" value="ADP-ribosylation"/>
    <property type="match status" value="1"/>
</dbReference>
<dbReference type="AlphaFoldDB" id="A0A5E7RVR1"/>
<evidence type="ECO:0000256" key="1">
    <source>
        <dbReference type="SAM" id="MobiDB-lite"/>
    </source>
</evidence>
<evidence type="ECO:0000313" key="2">
    <source>
        <dbReference type="EMBL" id="VVP77905.1"/>
    </source>
</evidence>
<dbReference type="RefSeq" id="WP_150785526.1">
    <property type="nucleotide sequence ID" value="NZ_CABVJF010000002.1"/>
</dbReference>
<feature type="region of interest" description="Disordered" evidence="1">
    <location>
        <begin position="157"/>
        <end position="247"/>
    </location>
</feature>
<dbReference type="Proteomes" id="UP000381378">
    <property type="component" value="Unassembled WGS sequence"/>
</dbReference>
<evidence type="ECO:0000313" key="3">
    <source>
        <dbReference type="Proteomes" id="UP000381378"/>
    </source>
</evidence>
<dbReference type="EMBL" id="CABVJF010000002">
    <property type="protein sequence ID" value="VVP77905.1"/>
    <property type="molecule type" value="Genomic_DNA"/>
</dbReference>
<dbReference type="Gene3D" id="2.180.10.10">
    <property type="entry name" value="RHS repeat-associated core"/>
    <property type="match status" value="1"/>
</dbReference>
<reference evidence="2 3" key="1">
    <citation type="submission" date="2019-09" db="EMBL/GenBank/DDBJ databases">
        <authorList>
            <person name="Chandra G."/>
            <person name="Truman W A."/>
        </authorList>
    </citation>
    <scope>NUCLEOTIDE SEQUENCE [LARGE SCALE GENOMIC DNA]</scope>
    <source>
        <strain evidence="2">PS928</strain>
    </source>
</reference>
<organism evidence="2 3">
    <name type="scientific">Pseudomonas fluorescens</name>
    <dbReference type="NCBI Taxonomy" id="294"/>
    <lineage>
        <taxon>Bacteria</taxon>
        <taxon>Pseudomonadati</taxon>
        <taxon>Pseudomonadota</taxon>
        <taxon>Gammaproteobacteria</taxon>
        <taxon>Pseudomonadales</taxon>
        <taxon>Pseudomonadaceae</taxon>
        <taxon>Pseudomonas</taxon>
    </lineage>
</organism>
<proteinExistence type="predicted"/>
<accession>A0A5E7RVR1</accession>